<dbReference type="EMBL" id="LR134363">
    <property type="protein sequence ID" value="VEG73633.1"/>
    <property type="molecule type" value="Genomic_DNA"/>
</dbReference>
<dbReference type="STRING" id="1278298.GCA_000428685_00996"/>
<dbReference type="InterPro" id="IPR047951">
    <property type="entry name" value="Transpos_ISL3"/>
</dbReference>
<evidence type="ECO:0000313" key="2">
    <source>
        <dbReference type="EMBL" id="VEG73633.1"/>
    </source>
</evidence>
<reference evidence="3 4" key="1">
    <citation type="submission" date="2018-12" db="EMBL/GenBank/DDBJ databases">
        <authorList>
            <consortium name="Pathogen Informatics"/>
        </authorList>
    </citation>
    <scope>NUCLEOTIDE SEQUENCE [LARGE SCALE GENOMIC DNA]</scope>
    <source>
        <strain evidence="3 4">NCTC11923</strain>
    </source>
</reference>
<dbReference type="InterPro" id="IPR002560">
    <property type="entry name" value="Transposase_DDE"/>
</dbReference>
<dbReference type="KEGG" id="asla:NCTC11923_00242"/>
<evidence type="ECO:0000313" key="3">
    <source>
        <dbReference type="EMBL" id="VEG75212.1"/>
    </source>
</evidence>
<evidence type="ECO:0000259" key="1">
    <source>
        <dbReference type="Pfam" id="PF01610"/>
    </source>
</evidence>
<feature type="domain" description="Transposase IS204/IS1001/IS1096/IS1165 DDE" evidence="1">
    <location>
        <begin position="166"/>
        <end position="421"/>
    </location>
</feature>
<keyword evidence="4" id="KW-1185">Reference proteome</keyword>
<dbReference type="RefSeq" id="WP_026426729.1">
    <property type="nucleotide sequence ID" value="NZ_CBCRWE010000057.1"/>
</dbReference>
<protein>
    <submittedName>
        <fullName evidence="3">Transposase and inactivated derivatives</fullName>
    </submittedName>
</protein>
<gene>
    <name evidence="2" type="ORF">NCTC11923_00242</name>
    <name evidence="3" type="ORF">NCTC11923_01870</name>
</gene>
<dbReference type="PANTHER" id="PTHR33498">
    <property type="entry name" value="TRANSPOSASE FOR INSERTION SEQUENCE ELEMENT IS1557"/>
    <property type="match status" value="1"/>
</dbReference>
<dbReference type="AlphaFoldDB" id="A0A3S4SL22"/>
<dbReference type="Proteomes" id="UP000276899">
    <property type="component" value="Chromosome"/>
</dbReference>
<dbReference type="EMBL" id="LR134363">
    <property type="protein sequence ID" value="VEG75212.1"/>
    <property type="molecule type" value="Genomic_DNA"/>
</dbReference>
<evidence type="ECO:0000313" key="4">
    <source>
        <dbReference type="Proteomes" id="UP000276899"/>
    </source>
</evidence>
<dbReference type="Pfam" id="PF01610">
    <property type="entry name" value="DDE_Tnp_ISL3"/>
    <property type="match status" value="1"/>
</dbReference>
<sequence length="436" mass="48196">MADTTFTAADLTTFLGLEALGLRAVGQRLQDDGAVVECRLAVSLEDPFCRVCGAQGVAVGTVSRRLAHLPVGWRPTQLVVRLRRFSCAPCRRVWRQDAARVAAKRSRLTWSAVDWGMRALGAEFMSVSRIAKALGVAWHTANSSILSRAQQVLLEDPGRLEGVEVIGVDEHAWRHTARGDRYVTVVIDLTPVRTGTGPARLLDMVPGRSKRALKDWLEGQDEAFRHRIEVVAMDAFTGFKSAAAQALPDATEVMDPFHVVALAGDKLDRTRQRLQRQTTGRRGRKNDPLYKARRLLRTGAGLLTDKAWDRLEGVFADERHAAVEATWSAYQRIIAAYRAKTPAAGKALMTKIIDTLGTGVPQALGELAELGRTLRKRRHDILAYFDHPHASNGPTEAINGRLEHLRGIALGFRNLTHYTTRSLIHAGGFRKKLLHP</sequence>
<organism evidence="3 4">
    <name type="scientific">Actinomyces slackii</name>
    <dbReference type="NCBI Taxonomy" id="52774"/>
    <lineage>
        <taxon>Bacteria</taxon>
        <taxon>Bacillati</taxon>
        <taxon>Actinomycetota</taxon>
        <taxon>Actinomycetes</taxon>
        <taxon>Actinomycetales</taxon>
        <taxon>Actinomycetaceae</taxon>
        <taxon>Actinomyces</taxon>
    </lineage>
</organism>
<name>A0A3S4SL22_9ACTO</name>
<accession>A0A3S4SL22</accession>
<proteinExistence type="predicted"/>
<dbReference type="KEGG" id="asla:NCTC11923_01870"/>
<dbReference type="PANTHER" id="PTHR33498:SF1">
    <property type="entry name" value="TRANSPOSASE FOR INSERTION SEQUENCE ELEMENT IS1557"/>
    <property type="match status" value="1"/>
</dbReference>
<dbReference type="NCBIfam" id="NF033550">
    <property type="entry name" value="transpos_ISL3"/>
    <property type="match status" value="1"/>
</dbReference>